<organism evidence="2 3">
    <name type="scientific">Escallonia rubra</name>
    <dbReference type="NCBI Taxonomy" id="112253"/>
    <lineage>
        <taxon>Eukaryota</taxon>
        <taxon>Viridiplantae</taxon>
        <taxon>Streptophyta</taxon>
        <taxon>Embryophyta</taxon>
        <taxon>Tracheophyta</taxon>
        <taxon>Spermatophyta</taxon>
        <taxon>Magnoliopsida</taxon>
        <taxon>eudicotyledons</taxon>
        <taxon>Gunneridae</taxon>
        <taxon>Pentapetalae</taxon>
        <taxon>asterids</taxon>
        <taxon>campanulids</taxon>
        <taxon>Escalloniales</taxon>
        <taxon>Escalloniaceae</taxon>
        <taxon>Escallonia</taxon>
    </lineage>
</organism>
<gene>
    <name evidence="2" type="ORF">RJ640_005223</name>
</gene>
<dbReference type="SMART" id="SM01050">
    <property type="entry name" value="CactinC_cactus"/>
    <property type="match status" value="1"/>
</dbReference>
<dbReference type="Proteomes" id="UP001187471">
    <property type="component" value="Unassembled WGS sequence"/>
</dbReference>
<evidence type="ECO:0000259" key="1">
    <source>
        <dbReference type="Pfam" id="PF09732"/>
    </source>
</evidence>
<name>A0AA88QL55_9ASTE</name>
<dbReference type="AlphaFoldDB" id="A0AA88QL55"/>
<protein>
    <recommendedName>
        <fullName evidence="1">Splicing factor Cactin C-terminal domain-containing protein</fullName>
    </recommendedName>
</protein>
<feature type="domain" description="Splicing factor Cactin C-terminal" evidence="1">
    <location>
        <begin position="33"/>
        <end position="120"/>
    </location>
</feature>
<dbReference type="Pfam" id="PF09732">
    <property type="entry name" value="CactinC_cactus"/>
    <property type="match status" value="1"/>
</dbReference>
<proteinExistence type="predicted"/>
<keyword evidence="3" id="KW-1185">Reference proteome</keyword>
<dbReference type="PANTHER" id="PTHR21737:SF4">
    <property type="entry name" value="SPLICING FACTOR CACTIN"/>
    <property type="match status" value="1"/>
</dbReference>
<dbReference type="InterPro" id="IPR019134">
    <property type="entry name" value="Cactin_C"/>
</dbReference>
<dbReference type="GO" id="GO:0045292">
    <property type="term" value="P:mRNA cis splicing, via spliceosome"/>
    <property type="evidence" value="ECO:0007669"/>
    <property type="project" value="TreeGrafter"/>
</dbReference>
<dbReference type="PANTHER" id="PTHR21737">
    <property type="entry name" value="POLYGLUTAMINE BINDING PROTEIN 1/MARVEL MEMBRANE-ASSOCIATING DOMAIN CONTAINING 3"/>
    <property type="match status" value="1"/>
</dbReference>
<sequence length="120" mass="14381">MHKNRALIRSWRWRKVIWYWVQGTKFISSVAEVELEKPRYFRRVHTGYEWNEYDHQSPPPKQVRGYKFDVYYPGIVGTGTKKATPTYKIEKDGESHGRCIIRFSAGKQYQELAIRIINEE</sequence>
<accession>A0AA88QL55</accession>
<dbReference type="GO" id="GO:0005737">
    <property type="term" value="C:cytoplasm"/>
    <property type="evidence" value="ECO:0007669"/>
    <property type="project" value="TreeGrafter"/>
</dbReference>
<evidence type="ECO:0000313" key="3">
    <source>
        <dbReference type="Proteomes" id="UP001187471"/>
    </source>
</evidence>
<reference evidence="2" key="1">
    <citation type="submission" date="2022-12" db="EMBL/GenBank/DDBJ databases">
        <title>Draft genome assemblies for two species of Escallonia (Escalloniales).</title>
        <authorList>
            <person name="Chanderbali A."/>
            <person name="Dervinis C."/>
            <person name="Anghel I."/>
            <person name="Soltis D."/>
            <person name="Soltis P."/>
            <person name="Zapata F."/>
        </authorList>
    </citation>
    <scope>NUCLEOTIDE SEQUENCE</scope>
    <source>
        <strain evidence="2">UCBG92.1500</strain>
        <tissue evidence="2">Leaf</tissue>
    </source>
</reference>
<dbReference type="EMBL" id="JAVXUO010003049">
    <property type="protein sequence ID" value="KAK2967179.1"/>
    <property type="molecule type" value="Genomic_DNA"/>
</dbReference>
<evidence type="ECO:0000313" key="2">
    <source>
        <dbReference type="EMBL" id="KAK2967179.1"/>
    </source>
</evidence>
<dbReference type="GO" id="GO:0005681">
    <property type="term" value="C:spliceosomal complex"/>
    <property type="evidence" value="ECO:0007669"/>
    <property type="project" value="TreeGrafter"/>
</dbReference>
<comment type="caution">
    <text evidence="2">The sequence shown here is derived from an EMBL/GenBank/DDBJ whole genome shotgun (WGS) entry which is preliminary data.</text>
</comment>